<dbReference type="InterPro" id="IPR001093">
    <property type="entry name" value="IMP_DH_GMPRt"/>
</dbReference>
<dbReference type="Pfam" id="PF00478">
    <property type="entry name" value="IMPDH"/>
    <property type="match status" value="1"/>
</dbReference>
<evidence type="ECO:0000259" key="4">
    <source>
        <dbReference type="Pfam" id="PF00478"/>
    </source>
</evidence>
<dbReference type="SMART" id="SM01240">
    <property type="entry name" value="IMPDH"/>
    <property type="match status" value="1"/>
</dbReference>
<accession>A0ABZ2YAQ4</accession>
<keyword evidence="2" id="KW-0560">Oxidoreductase</keyword>
<evidence type="ECO:0000256" key="2">
    <source>
        <dbReference type="ARBA" id="ARBA00023002"/>
    </source>
</evidence>
<organism evidence="5 6">
    <name type="scientific">Thermatribacter velox</name>
    <dbReference type="NCBI Taxonomy" id="3039681"/>
    <lineage>
        <taxon>Bacteria</taxon>
        <taxon>Pseudomonadati</taxon>
        <taxon>Atribacterota</taxon>
        <taxon>Atribacteria</taxon>
        <taxon>Atribacterales</taxon>
        <taxon>Thermatribacteraceae</taxon>
        <taxon>Thermatribacter</taxon>
    </lineage>
</organism>
<dbReference type="Proteomes" id="UP001461341">
    <property type="component" value="Chromosome"/>
</dbReference>
<evidence type="ECO:0000313" key="5">
    <source>
        <dbReference type="EMBL" id="WZL75246.1"/>
    </source>
</evidence>
<dbReference type="RefSeq" id="WP_369017392.1">
    <property type="nucleotide sequence ID" value="NZ_CP121689.1"/>
</dbReference>
<dbReference type="Gene3D" id="3.20.20.70">
    <property type="entry name" value="Aldolase class I"/>
    <property type="match status" value="1"/>
</dbReference>
<dbReference type="InterPro" id="IPR005992">
    <property type="entry name" value="IMP_DH-rel2"/>
</dbReference>
<evidence type="ECO:0000256" key="1">
    <source>
        <dbReference type="ARBA" id="ARBA00005502"/>
    </source>
</evidence>
<feature type="domain" description="IMP dehydrogenase/GMP reductase" evidence="4">
    <location>
        <begin position="16"/>
        <end position="361"/>
    </location>
</feature>
<protein>
    <submittedName>
        <fullName evidence="5">GuaB3 family IMP dehydrogenase-related protein</fullName>
    </submittedName>
</protein>
<dbReference type="EMBL" id="CP121689">
    <property type="protein sequence ID" value="WZL75246.1"/>
    <property type="molecule type" value="Genomic_DNA"/>
</dbReference>
<dbReference type="SUPFAM" id="SSF51412">
    <property type="entry name" value="Inosine monophosphate dehydrogenase (IMPDH)"/>
    <property type="match status" value="1"/>
</dbReference>
<reference evidence="5 6" key="1">
    <citation type="submission" date="2023-03" db="EMBL/GenBank/DDBJ databases">
        <title>Novel Species.</title>
        <authorList>
            <person name="Ma S."/>
        </authorList>
    </citation>
    <scope>NUCLEOTIDE SEQUENCE [LARGE SCALE GENOMIC DNA]</scope>
    <source>
        <strain evidence="5 6">B11</strain>
    </source>
</reference>
<dbReference type="PANTHER" id="PTHR11911:SF85">
    <property type="entry name" value="INOSINE-5'-MONOPHOSPHATE DEHYDROGENASE"/>
    <property type="match status" value="1"/>
</dbReference>
<dbReference type="InterPro" id="IPR013785">
    <property type="entry name" value="Aldolase_TIM"/>
</dbReference>
<dbReference type="NCBIfam" id="TIGR01304">
    <property type="entry name" value="IMP_DH_rel_2"/>
    <property type="match status" value="1"/>
</dbReference>
<gene>
    <name evidence="5" type="ORF">QBE54_06485</name>
</gene>
<sequence>MENWFIGRNRTARMTYGFDDVSLVPGEVTVDPQDVDISTRIGNVSLSIPLLGAAMDGVIDVKMAVELGKMGGLGVLNLEGIFTKYEDPYSIIDEIIAQPKEKVTSFIQKVYQVPVKEELVFARIQEIKSSGVLACCSCTPSKAATLGKLALKAGADVIVIQSTVTTLRFVSSTQQEFDLERFCQESNVPVIVGNCATYKAALELMKAGASGILVGIGPGAACTTRAVLGIGVPQITATIDVACARDDFYSVTGRYVAVITDGGMRVGGDIAKAFASGADAVMLGSPLASAKEAPGKGHHWGMATPDPSLPRGTLVKVGIKGSLKEILFGPSHLTDGTMNLFGALKGAMGSLGAKNIQEMHQVEIAISPSIWTEGKLLQKSQGVGMGR</sequence>
<evidence type="ECO:0000256" key="3">
    <source>
        <dbReference type="ARBA" id="ARBA00023027"/>
    </source>
</evidence>
<proteinExistence type="inferred from homology"/>
<dbReference type="InterPro" id="IPR005990">
    <property type="entry name" value="IMP_DH"/>
</dbReference>
<comment type="similarity">
    <text evidence="1">Belongs to the IMPDH/GMPR family.</text>
</comment>
<keyword evidence="3" id="KW-0520">NAD</keyword>
<name>A0ABZ2YAQ4_9BACT</name>
<keyword evidence="6" id="KW-1185">Reference proteome</keyword>
<evidence type="ECO:0000313" key="6">
    <source>
        <dbReference type="Proteomes" id="UP001461341"/>
    </source>
</evidence>
<dbReference type="CDD" id="cd00381">
    <property type="entry name" value="IMPDH"/>
    <property type="match status" value="1"/>
</dbReference>
<dbReference type="PANTHER" id="PTHR11911">
    <property type="entry name" value="INOSINE-5-MONOPHOSPHATE DEHYDROGENASE RELATED"/>
    <property type="match status" value="1"/>
</dbReference>